<keyword evidence="4" id="KW-1185">Reference proteome</keyword>
<dbReference type="Proteomes" id="UP001500791">
    <property type="component" value="Unassembled WGS sequence"/>
</dbReference>
<sequence>MSRNPRTSTSAETNRALADLVRDGVVESVDLDAGKAIVRLGDILTPPCDWSMSVGDTTIWNPPTVGQPVIIICPEGDIERAYISSSLPSSQMAPLFMGAKVAIRFKDGSLLSYDPDASELRFELIGKAALVVPDGLSIEADVTITGNVSLEGDLTGTGTLTGQQDVIGAGKSLKSHKHTGVASGSAVSGGPQ</sequence>
<comment type="caution">
    <text evidence="3">The sequence shown here is derived from an EMBL/GenBank/DDBJ whole genome shotgun (WGS) entry which is preliminary data.</text>
</comment>
<evidence type="ECO:0000256" key="1">
    <source>
        <dbReference type="SAM" id="MobiDB-lite"/>
    </source>
</evidence>
<proteinExistence type="predicted"/>
<dbReference type="RefSeq" id="WP_167177597.1">
    <property type="nucleotide sequence ID" value="NZ_BAAAEJ010000007.1"/>
</dbReference>
<dbReference type="InterPro" id="IPR006531">
    <property type="entry name" value="Gp5/Vgr_OB"/>
</dbReference>
<reference evidence="3 4" key="1">
    <citation type="journal article" date="2019" name="Int. J. Syst. Evol. Microbiol.">
        <title>The Global Catalogue of Microorganisms (GCM) 10K type strain sequencing project: providing services to taxonomists for standard genome sequencing and annotation.</title>
        <authorList>
            <consortium name="The Broad Institute Genomics Platform"/>
            <consortium name="The Broad Institute Genome Sequencing Center for Infectious Disease"/>
            <person name="Wu L."/>
            <person name="Ma J."/>
        </authorList>
    </citation>
    <scope>NUCLEOTIDE SEQUENCE [LARGE SCALE GENOMIC DNA]</scope>
    <source>
        <strain evidence="3 4">JCM 13476</strain>
    </source>
</reference>
<dbReference type="Gene3D" id="2.40.50.230">
    <property type="entry name" value="Gp5 N-terminal domain"/>
    <property type="match status" value="1"/>
</dbReference>
<feature type="region of interest" description="Disordered" evidence="1">
    <location>
        <begin position="171"/>
        <end position="192"/>
    </location>
</feature>
<feature type="compositionally biased region" description="Low complexity" evidence="1">
    <location>
        <begin position="180"/>
        <end position="192"/>
    </location>
</feature>
<protein>
    <recommendedName>
        <fullName evidence="2">Gp5/Type VI secretion system Vgr protein OB-fold domain-containing protein</fullName>
    </recommendedName>
</protein>
<dbReference type="InterPro" id="IPR037026">
    <property type="entry name" value="Vgr_OB-fold_dom_sf"/>
</dbReference>
<name>A0ABN0YGK2_9CAUL</name>
<feature type="domain" description="Gp5/Type VI secretion system Vgr protein OB-fold" evidence="2">
    <location>
        <begin position="23"/>
        <end position="86"/>
    </location>
</feature>
<dbReference type="Gene3D" id="6.20.150.10">
    <property type="match status" value="1"/>
</dbReference>
<dbReference type="Pfam" id="PF18946">
    <property type="entry name" value="Apex"/>
    <property type="match status" value="1"/>
</dbReference>
<organism evidence="3 4">
    <name type="scientific">Brevundimonas terrae</name>
    <dbReference type="NCBI Taxonomy" id="363631"/>
    <lineage>
        <taxon>Bacteria</taxon>
        <taxon>Pseudomonadati</taxon>
        <taxon>Pseudomonadota</taxon>
        <taxon>Alphaproteobacteria</taxon>
        <taxon>Caulobacterales</taxon>
        <taxon>Caulobacteraceae</taxon>
        <taxon>Brevundimonas</taxon>
    </lineage>
</organism>
<dbReference type="InterPro" id="IPR044033">
    <property type="entry name" value="GpV-like_apex"/>
</dbReference>
<gene>
    <name evidence="3" type="ORF">GCM10009093_21710</name>
</gene>
<dbReference type="Pfam" id="PF04717">
    <property type="entry name" value="Phage_base_V"/>
    <property type="match status" value="1"/>
</dbReference>
<dbReference type="NCBIfam" id="TIGR01644">
    <property type="entry name" value="phage_P2_V"/>
    <property type="match status" value="1"/>
</dbReference>
<evidence type="ECO:0000313" key="3">
    <source>
        <dbReference type="EMBL" id="GAA0394791.1"/>
    </source>
</evidence>
<accession>A0ABN0YGK2</accession>
<dbReference type="InterPro" id="IPR013046">
    <property type="entry name" value="GpV/Gp45"/>
</dbReference>
<evidence type="ECO:0000313" key="4">
    <source>
        <dbReference type="Proteomes" id="UP001500791"/>
    </source>
</evidence>
<evidence type="ECO:0000259" key="2">
    <source>
        <dbReference type="Pfam" id="PF04717"/>
    </source>
</evidence>
<dbReference type="EMBL" id="BAAAEJ010000007">
    <property type="protein sequence ID" value="GAA0394791.1"/>
    <property type="molecule type" value="Genomic_DNA"/>
</dbReference>